<dbReference type="InterPro" id="IPR000719">
    <property type="entry name" value="Prot_kinase_dom"/>
</dbReference>
<feature type="binding site" evidence="3">
    <location>
        <position position="98"/>
    </location>
    <ligand>
        <name>ATP</name>
        <dbReference type="ChEBI" id="CHEBI:30616"/>
    </ligand>
</feature>
<keyword evidence="4" id="KW-0418">Kinase</keyword>
<dbReference type="GO" id="GO:0005524">
    <property type="term" value="F:ATP binding"/>
    <property type="evidence" value="ECO:0007669"/>
    <property type="project" value="UniProtKB-UniRule"/>
</dbReference>
<evidence type="ECO:0000313" key="7">
    <source>
        <dbReference type="Proteomes" id="UP000002630"/>
    </source>
</evidence>
<dbReference type="InterPro" id="IPR011009">
    <property type="entry name" value="Kinase-like_dom_sf"/>
</dbReference>
<dbReference type="Pfam" id="PF00069">
    <property type="entry name" value="Pkinase"/>
    <property type="match status" value="1"/>
</dbReference>
<dbReference type="STRING" id="2880.D8LI45"/>
<keyword evidence="4" id="KW-0808">Transferase</keyword>
<evidence type="ECO:0000256" key="2">
    <source>
        <dbReference type="ARBA" id="ARBA00022840"/>
    </source>
</evidence>
<dbReference type="CDD" id="cd05117">
    <property type="entry name" value="STKc_CAMK"/>
    <property type="match status" value="1"/>
</dbReference>
<dbReference type="InterPro" id="IPR008271">
    <property type="entry name" value="Ser/Thr_kinase_AS"/>
</dbReference>
<keyword evidence="1 3" id="KW-0547">Nucleotide-binding</keyword>
<feature type="domain" description="Protein kinase" evidence="5">
    <location>
        <begin position="69"/>
        <end position="330"/>
    </location>
</feature>
<keyword evidence="4" id="KW-0723">Serine/threonine-protein kinase</keyword>
<dbReference type="GO" id="GO:0004674">
    <property type="term" value="F:protein serine/threonine kinase activity"/>
    <property type="evidence" value="ECO:0007669"/>
    <property type="project" value="UniProtKB-KW"/>
</dbReference>
<dbReference type="InterPro" id="IPR017441">
    <property type="entry name" value="Protein_kinase_ATP_BS"/>
</dbReference>
<dbReference type="EMBL" id="FN649760">
    <property type="protein sequence ID" value="CBN79381.1"/>
    <property type="molecule type" value="Genomic_DNA"/>
</dbReference>
<reference evidence="6 7" key="1">
    <citation type="journal article" date="2010" name="Nature">
        <title>The Ectocarpus genome and the independent evolution of multicellularity in brown algae.</title>
        <authorList>
            <person name="Cock J.M."/>
            <person name="Sterck L."/>
            <person name="Rouze P."/>
            <person name="Scornet D."/>
            <person name="Allen A.E."/>
            <person name="Amoutzias G."/>
            <person name="Anthouard V."/>
            <person name="Artiguenave F."/>
            <person name="Aury J.M."/>
            <person name="Badger J.H."/>
            <person name="Beszteri B."/>
            <person name="Billiau K."/>
            <person name="Bonnet E."/>
            <person name="Bothwell J.H."/>
            <person name="Bowler C."/>
            <person name="Boyen C."/>
            <person name="Brownlee C."/>
            <person name="Carrano C.J."/>
            <person name="Charrier B."/>
            <person name="Cho G.Y."/>
            <person name="Coelho S.M."/>
            <person name="Collen J."/>
            <person name="Corre E."/>
            <person name="Da Silva C."/>
            <person name="Delage L."/>
            <person name="Delaroque N."/>
            <person name="Dittami S.M."/>
            <person name="Doulbeau S."/>
            <person name="Elias M."/>
            <person name="Farnham G."/>
            <person name="Gachon C.M."/>
            <person name="Gschloessl B."/>
            <person name="Heesch S."/>
            <person name="Jabbari K."/>
            <person name="Jubin C."/>
            <person name="Kawai H."/>
            <person name="Kimura K."/>
            <person name="Kloareg B."/>
            <person name="Kupper F.C."/>
            <person name="Lang D."/>
            <person name="Le Bail A."/>
            <person name="Leblanc C."/>
            <person name="Lerouge P."/>
            <person name="Lohr M."/>
            <person name="Lopez P.J."/>
            <person name="Martens C."/>
            <person name="Maumus F."/>
            <person name="Michel G."/>
            <person name="Miranda-Saavedra D."/>
            <person name="Morales J."/>
            <person name="Moreau H."/>
            <person name="Motomura T."/>
            <person name="Nagasato C."/>
            <person name="Napoli C.A."/>
            <person name="Nelson D.R."/>
            <person name="Nyvall-Collen P."/>
            <person name="Peters A.F."/>
            <person name="Pommier C."/>
            <person name="Potin P."/>
            <person name="Poulain J."/>
            <person name="Quesneville H."/>
            <person name="Read B."/>
            <person name="Rensing S.A."/>
            <person name="Ritter A."/>
            <person name="Rousvoal S."/>
            <person name="Samanta M."/>
            <person name="Samson G."/>
            <person name="Schroeder D.C."/>
            <person name="Segurens B."/>
            <person name="Strittmatter M."/>
            <person name="Tonon T."/>
            <person name="Tregear J.W."/>
            <person name="Valentin K."/>
            <person name="von Dassow P."/>
            <person name="Yamagishi T."/>
            <person name="Van de Peer Y."/>
            <person name="Wincker P."/>
        </authorList>
    </citation>
    <scope>NUCLEOTIDE SEQUENCE [LARGE SCALE GENOMIC DNA]</scope>
    <source>
        <strain evidence="7">Ec32 / CCAP1310/4</strain>
    </source>
</reference>
<accession>D8LI45</accession>
<sequence length="414" mass="45084">MSGGGGGTADLRLAGRGGAAQQFGGTAAAGRGEGRFGAAAGGGRGFAAKTVAREVPAAAAAAGTVLVKYEMKEVLGVGSTSKCYRCVNRRSRKEFACKVIDKRAMDPKLKPLLDQFHVEIQVLQLLRHPNIIHMEDVFESDVNIHMVMEIMQGGELFDYVVEKGTLSESEASVIVRKVTSALAYMHSLNIIHRDLKPENLLLTSKGAAPEVKIIDFGLAKVLGAGDDRAQSFLGTRGYLAPEMLQRESYNKEVDVWALGVIVFVLLCGCLPFDDDSKKLNRAGAFQKFVLRFPRWAQKLSPGAKDLLSKLLTVTPQARLTAKRALEHPWVTGKVAAADNYLESPRTLRKLRVGSSPKKGAWEVCPSNRRRESMSSFSASQALKEISFFWRKQSGEGWAGDGGGGVYHARYVKHF</sequence>
<dbReference type="SMART" id="SM00220">
    <property type="entry name" value="S_TKc"/>
    <property type="match status" value="1"/>
</dbReference>
<organism evidence="6 7">
    <name type="scientific">Ectocarpus siliculosus</name>
    <name type="common">Brown alga</name>
    <name type="synonym">Conferva siliculosa</name>
    <dbReference type="NCBI Taxonomy" id="2880"/>
    <lineage>
        <taxon>Eukaryota</taxon>
        <taxon>Sar</taxon>
        <taxon>Stramenopiles</taxon>
        <taxon>Ochrophyta</taxon>
        <taxon>PX clade</taxon>
        <taxon>Phaeophyceae</taxon>
        <taxon>Ectocarpales</taxon>
        <taxon>Ectocarpaceae</taxon>
        <taxon>Ectocarpus</taxon>
    </lineage>
</organism>
<keyword evidence="2 3" id="KW-0067">ATP-binding</keyword>
<gene>
    <name evidence="6" type="ORF">Esi_0202_0009</name>
</gene>
<dbReference type="AlphaFoldDB" id="D8LI45"/>
<comment type="similarity">
    <text evidence="4">Belongs to the protein kinase superfamily.</text>
</comment>
<keyword evidence="7" id="KW-1185">Reference proteome</keyword>
<evidence type="ECO:0000256" key="4">
    <source>
        <dbReference type="RuleBase" id="RU000304"/>
    </source>
</evidence>
<proteinExistence type="inferred from homology"/>
<evidence type="ECO:0000256" key="1">
    <source>
        <dbReference type="ARBA" id="ARBA00022741"/>
    </source>
</evidence>
<dbReference type="InParanoid" id="D8LI45"/>
<dbReference type="FunFam" id="1.10.510.10:FF:000571">
    <property type="entry name" value="Maternal embryonic leucine zipper kinase"/>
    <property type="match status" value="1"/>
</dbReference>
<protein>
    <recommendedName>
        <fullName evidence="5">Protein kinase domain-containing protein</fullName>
    </recommendedName>
</protein>
<dbReference type="PROSITE" id="PS00108">
    <property type="entry name" value="PROTEIN_KINASE_ST"/>
    <property type="match status" value="1"/>
</dbReference>
<evidence type="ECO:0000259" key="5">
    <source>
        <dbReference type="PROSITE" id="PS50011"/>
    </source>
</evidence>
<evidence type="ECO:0000256" key="3">
    <source>
        <dbReference type="PROSITE-ProRule" id="PRU10141"/>
    </source>
</evidence>
<dbReference type="PROSITE" id="PS00107">
    <property type="entry name" value="PROTEIN_KINASE_ATP"/>
    <property type="match status" value="1"/>
</dbReference>
<dbReference type="Gene3D" id="1.10.510.10">
    <property type="entry name" value="Transferase(Phosphotransferase) domain 1"/>
    <property type="match status" value="1"/>
</dbReference>
<dbReference type="OrthoDB" id="40902at2759"/>
<dbReference type="PANTHER" id="PTHR24347">
    <property type="entry name" value="SERINE/THREONINE-PROTEIN KINASE"/>
    <property type="match status" value="1"/>
</dbReference>
<name>D8LI45_ECTSI</name>
<dbReference type="SUPFAM" id="SSF56112">
    <property type="entry name" value="Protein kinase-like (PK-like)"/>
    <property type="match status" value="1"/>
</dbReference>
<dbReference type="PROSITE" id="PS50011">
    <property type="entry name" value="PROTEIN_KINASE_DOM"/>
    <property type="match status" value="1"/>
</dbReference>
<dbReference type="eggNOG" id="KOG0032">
    <property type="taxonomic scope" value="Eukaryota"/>
</dbReference>
<dbReference type="Proteomes" id="UP000002630">
    <property type="component" value="Unassembled WGS sequence"/>
</dbReference>
<evidence type="ECO:0000313" key="6">
    <source>
        <dbReference type="EMBL" id="CBN79381.1"/>
    </source>
</evidence>